<feature type="compositionally biased region" description="Polar residues" evidence="1">
    <location>
        <begin position="67"/>
        <end position="79"/>
    </location>
</feature>
<evidence type="ECO:0000259" key="2">
    <source>
        <dbReference type="Pfam" id="PF13926"/>
    </source>
</evidence>
<dbReference type="Pfam" id="PF13926">
    <property type="entry name" value="DUF4211"/>
    <property type="match status" value="1"/>
</dbReference>
<feature type="compositionally biased region" description="Low complexity" evidence="1">
    <location>
        <begin position="584"/>
        <end position="594"/>
    </location>
</feature>
<dbReference type="AlphaFoldDB" id="A0A0J0XHF6"/>
<proteinExistence type="predicted"/>
<sequence length="659" mass="75314">MPNKHSSPRSQSGSSDSEVPGAPSEPKHNLRTRKKNSEPRSTRPARSTRVNKVMLEEGSDIEFISESPATSRAPSIQRATTRKRGQPRSTFLGVYIPKLRPSEEMIREMRQKQAAAVNEAAADDAVDVTNQPGSPVEFVIESSVEDEEDEEGIDNDLGVALQRSTAPGSKAPSVRPMPERSRSPTKNVPPASPIELPEESVQGNNDEGKKRREDSDADETPRRMGKGKERREDSDDSDTDAAPRRKRRGSGERKRKPRCRSGGSADEGLNAIELDEPERFKTTSRLREVKKSAFQQRLGSLQKKRRGKIFGAEVVESSSEESSSEEDRRKRPGPSKNRKGSQWKFVQDDLSDFIASDDDNETIPNPRGRDTGRNRNELDVFTFKRETPEYKFKVVFQYLLVLAIKGPNAILPLRGSNAEYYGRSLRNVREQMSGVKSSITSVLWRPEFLKALKKYPQWKQARLDKEEDHCEACNRSKQACQHEAWLRGSPYHPEKHEDEFDRERAELAEAQRRRRRKYKKQGRDMSSSDSDDPREIGALGATCLQRTSLWHELHHWEHRLYHDICHYYHDLLRAKGESVDTDSDSQLSLSDASAGAKTDLKRRRAISQRRVTELKKRRLPRDPEDVDEVTEWMDGQGYQRDAMRYLTRLEARARELDAR</sequence>
<organism evidence="3 4">
    <name type="scientific">Cutaneotrichosporon oleaginosum</name>
    <dbReference type="NCBI Taxonomy" id="879819"/>
    <lineage>
        <taxon>Eukaryota</taxon>
        <taxon>Fungi</taxon>
        <taxon>Dikarya</taxon>
        <taxon>Basidiomycota</taxon>
        <taxon>Agaricomycotina</taxon>
        <taxon>Tremellomycetes</taxon>
        <taxon>Trichosporonales</taxon>
        <taxon>Trichosporonaceae</taxon>
        <taxon>Cutaneotrichosporon</taxon>
    </lineage>
</organism>
<gene>
    <name evidence="3" type="ORF">CC85DRAFT_304085</name>
</gene>
<dbReference type="GeneID" id="28986121"/>
<dbReference type="GO" id="GO:0005634">
    <property type="term" value="C:nucleus"/>
    <property type="evidence" value="ECO:0007669"/>
    <property type="project" value="TreeGrafter"/>
</dbReference>
<feature type="region of interest" description="Disordered" evidence="1">
    <location>
        <begin position="117"/>
        <end position="342"/>
    </location>
</feature>
<feature type="region of interest" description="Disordered" evidence="1">
    <location>
        <begin position="511"/>
        <end position="535"/>
    </location>
</feature>
<feature type="region of interest" description="Disordered" evidence="1">
    <location>
        <begin position="1"/>
        <end position="89"/>
    </location>
</feature>
<name>A0A0J0XHF6_9TREE</name>
<feature type="region of interest" description="Disordered" evidence="1">
    <location>
        <begin position="355"/>
        <end position="374"/>
    </location>
</feature>
<evidence type="ECO:0000313" key="3">
    <source>
        <dbReference type="EMBL" id="KLT40560.1"/>
    </source>
</evidence>
<feature type="compositionally biased region" description="Low complexity" evidence="1">
    <location>
        <begin position="8"/>
        <end position="17"/>
    </location>
</feature>
<dbReference type="Proteomes" id="UP000053611">
    <property type="component" value="Unassembled WGS sequence"/>
</dbReference>
<feature type="compositionally biased region" description="Acidic residues" evidence="1">
    <location>
        <begin position="143"/>
        <end position="154"/>
    </location>
</feature>
<feature type="compositionally biased region" description="Basic residues" evidence="1">
    <location>
        <begin position="244"/>
        <end position="259"/>
    </location>
</feature>
<dbReference type="RefSeq" id="XP_018277051.1">
    <property type="nucleotide sequence ID" value="XM_018425518.1"/>
</dbReference>
<feature type="compositionally biased region" description="Basic and acidic residues" evidence="1">
    <location>
        <begin position="206"/>
        <end position="233"/>
    </location>
</feature>
<evidence type="ECO:0000256" key="1">
    <source>
        <dbReference type="SAM" id="MobiDB-lite"/>
    </source>
</evidence>
<feature type="domain" description="DUF4211" evidence="2">
    <location>
        <begin position="352"/>
        <end position="495"/>
    </location>
</feature>
<dbReference type="InterPro" id="IPR025451">
    <property type="entry name" value="DUF4211"/>
</dbReference>
<feature type="compositionally biased region" description="Basic and acidic residues" evidence="1">
    <location>
        <begin position="277"/>
        <end position="291"/>
    </location>
</feature>
<reference evidence="3 4" key="1">
    <citation type="submission" date="2015-03" db="EMBL/GenBank/DDBJ databases">
        <title>Genomics and transcriptomics of the oil-accumulating basidiomycete yeast T. oleaginosus allow insights into substrate utilization and the diverse evolutionary trajectories of mating systems in fungi.</title>
        <authorList>
            <consortium name="DOE Joint Genome Institute"/>
            <person name="Kourist R."/>
            <person name="Kracht O."/>
            <person name="Bracharz F."/>
            <person name="Lipzen A."/>
            <person name="Nolan M."/>
            <person name="Ohm R."/>
            <person name="Grigoriev I."/>
            <person name="Sun S."/>
            <person name="Heitman J."/>
            <person name="Bruck T."/>
            <person name="Nowrousian M."/>
        </authorList>
    </citation>
    <scope>NUCLEOTIDE SEQUENCE [LARGE SCALE GENOMIC DNA]</scope>
    <source>
        <strain evidence="3 4">IBC0246</strain>
    </source>
</reference>
<dbReference type="EMBL" id="KQ087233">
    <property type="protein sequence ID" value="KLT40560.1"/>
    <property type="molecule type" value="Genomic_DNA"/>
</dbReference>
<protein>
    <recommendedName>
        <fullName evidence="2">DUF4211 domain-containing protein</fullName>
    </recommendedName>
</protein>
<keyword evidence="4" id="KW-1185">Reference proteome</keyword>
<feature type="compositionally biased region" description="Basic residues" evidence="1">
    <location>
        <begin position="330"/>
        <end position="341"/>
    </location>
</feature>
<evidence type="ECO:0000313" key="4">
    <source>
        <dbReference type="Proteomes" id="UP000053611"/>
    </source>
</evidence>
<dbReference type="OrthoDB" id="21499at2759"/>
<feature type="region of interest" description="Disordered" evidence="1">
    <location>
        <begin position="580"/>
        <end position="601"/>
    </location>
</feature>
<accession>A0A0J0XHF6</accession>
<dbReference type="PANTHER" id="PTHR14689">
    <property type="entry name" value="PHORBOL-ESTER_DAG-TYPE DOMAIN-CONTAINING PROTEIN"/>
    <property type="match status" value="1"/>
</dbReference>
<dbReference type="PANTHER" id="PTHR14689:SF0">
    <property type="entry name" value="COILED-COIL DOMAIN-CONTAINING PROTEIN 82"/>
    <property type="match status" value="1"/>
</dbReference>